<evidence type="ECO:0000313" key="1">
    <source>
        <dbReference type="EMBL" id="NJC24671.1"/>
    </source>
</evidence>
<gene>
    <name evidence="1" type="ORF">GGR27_000152</name>
</gene>
<proteinExistence type="predicted"/>
<comment type="caution">
    <text evidence="1">The sequence shown here is derived from an EMBL/GenBank/DDBJ whole genome shotgun (WGS) entry which is preliminary data.</text>
</comment>
<organism evidence="1 2">
    <name type="scientific">Neolewinella antarctica</name>
    <dbReference type="NCBI Taxonomy" id="442734"/>
    <lineage>
        <taxon>Bacteria</taxon>
        <taxon>Pseudomonadati</taxon>
        <taxon>Bacteroidota</taxon>
        <taxon>Saprospiria</taxon>
        <taxon>Saprospirales</taxon>
        <taxon>Lewinellaceae</taxon>
        <taxon>Neolewinella</taxon>
    </lineage>
</organism>
<dbReference type="RefSeq" id="WP_168035488.1">
    <property type="nucleotide sequence ID" value="NZ_JAATJH010000001.1"/>
</dbReference>
<reference evidence="1 2" key="1">
    <citation type="submission" date="2020-03" db="EMBL/GenBank/DDBJ databases">
        <title>Genomic Encyclopedia of Type Strains, Phase IV (KMG-IV): sequencing the most valuable type-strain genomes for metagenomic binning, comparative biology and taxonomic classification.</title>
        <authorList>
            <person name="Goeker M."/>
        </authorList>
    </citation>
    <scope>NUCLEOTIDE SEQUENCE [LARGE SCALE GENOMIC DNA]</scope>
    <source>
        <strain evidence="1 2">DSM 105096</strain>
    </source>
</reference>
<dbReference type="InterPro" id="IPR011747">
    <property type="entry name" value="CHP02241"/>
</dbReference>
<dbReference type="NCBIfam" id="TIGR02241">
    <property type="entry name" value="conserved hypothetical phage tail region protein"/>
    <property type="match status" value="1"/>
</dbReference>
<dbReference type="Pfam" id="PF06841">
    <property type="entry name" value="Phage_T4_gp19"/>
    <property type="match status" value="1"/>
</dbReference>
<accession>A0ABX0X640</accession>
<dbReference type="Proteomes" id="UP000770785">
    <property type="component" value="Unassembled WGS sequence"/>
</dbReference>
<dbReference type="PANTHER" id="PTHR38009:SF1">
    <property type="entry name" value="CONSERVED HYPOTHETICAL PHAGE TAIL PROTEIN"/>
    <property type="match status" value="1"/>
</dbReference>
<name>A0ABX0X640_9BACT</name>
<evidence type="ECO:0000313" key="2">
    <source>
        <dbReference type="Proteomes" id="UP000770785"/>
    </source>
</evidence>
<keyword evidence="2" id="KW-1185">Reference proteome</keyword>
<protein>
    <submittedName>
        <fullName evidence="1">Phage tail-like protein</fullName>
    </submittedName>
</protein>
<dbReference type="EMBL" id="JAATJH010000001">
    <property type="protein sequence ID" value="NJC24671.1"/>
    <property type="molecule type" value="Genomic_DNA"/>
</dbReference>
<sequence length="140" mass="15820">MHPAFHFRVNFGISNDAADVRFQAVSGLEVKLATEEVRVGGENRFTYTLPGRAVYTDVTLRRAMLVSSEVIDWCREAFENFRIRPTTVTISLLDAGGGPVRVWTLARAYPVSWSVGELDAEQNTLTIERITLTYQYFTIN</sequence>
<dbReference type="InterPro" id="IPR010667">
    <property type="entry name" value="Phage_T4_Gp19"/>
</dbReference>
<dbReference type="PANTHER" id="PTHR38009">
    <property type="entry name" value="CONSERVED HYPOTHETICAL PHAGE TAIL PROTEIN"/>
    <property type="match status" value="1"/>
</dbReference>